<accession>A0A2R5GGS2</accession>
<proteinExistence type="predicted"/>
<dbReference type="InParanoid" id="A0A2R5GGS2"/>
<dbReference type="Pfam" id="PF04232">
    <property type="entry name" value="SpoVS"/>
    <property type="match status" value="2"/>
</dbReference>
<dbReference type="InterPro" id="IPR036882">
    <property type="entry name" value="Alba-like_dom_sf"/>
</dbReference>
<dbReference type="EMBL" id="BEYU01000070">
    <property type="protein sequence ID" value="GBG30077.1"/>
    <property type="molecule type" value="Genomic_DNA"/>
</dbReference>
<reference evidence="2 3" key="1">
    <citation type="submission" date="2017-12" db="EMBL/GenBank/DDBJ databases">
        <title>Sequencing, de novo assembly and annotation of complete genome of a new Thraustochytrid species, strain FCC1311.</title>
        <authorList>
            <person name="Sedici K."/>
            <person name="Godart F."/>
            <person name="Aiese Cigliano R."/>
            <person name="Sanseverino W."/>
            <person name="Barakat M."/>
            <person name="Ortet P."/>
            <person name="Marechal E."/>
            <person name="Cagnac O."/>
            <person name="Amato A."/>
        </authorList>
    </citation>
    <scope>NUCLEOTIDE SEQUENCE [LARGE SCALE GENOMIC DNA]</scope>
</reference>
<evidence type="ECO:0000256" key="1">
    <source>
        <dbReference type="SAM" id="MobiDB-lite"/>
    </source>
</evidence>
<organism evidence="2 3">
    <name type="scientific">Hondaea fermentalgiana</name>
    <dbReference type="NCBI Taxonomy" id="2315210"/>
    <lineage>
        <taxon>Eukaryota</taxon>
        <taxon>Sar</taxon>
        <taxon>Stramenopiles</taxon>
        <taxon>Bigyra</taxon>
        <taxon>Labyrinthulomycetes</taxon>
        <taxon>Thraustochytrida</taxon>
        <taxon>Thraustochytriidae</taxon>
        <taxon>Hondaea</taxon>
    </lineage>
</organism>
<dbReference type="OrthoDB" id="10267179at2759"/>
<feature type="compositionally biased region" description="Pro residues" evidence="1">
    <location>
        <begin position="192"/>
        <end position="214"/>
    </location>
</feature>
<dbReference type="Proteomes" id="UP000241890">
    <property type="component" value="Unassembled WGS sequence"/>
</dbReference>
<dbReference type="AlphaFoldDB" id="A0A2R5GGS2"/>
<dbReference type="GO" id="GO:0003676">
    <property type="term" value="F:nucleic acid binding"/>
    <property type="evidence" value="ECO:0007669"/>
    <property type="project" value="InterPro"/>
</dbReference>
<evidence type="ECO:0000313" key="2">
    <source>
        <dbReference type="EMBL" id="GBG30077.1"/>
    </source>
</evidence>
<protein>
    <submittedName>
        <fullName evidence="2">Uncharacterized protein</fullName>
    </submittedName>
</protein>
<evidence type="ECO:0000313" key="3">
    <source>
        <dbReference type="Proteomes" id="UP000241890"/>
    </source>
</evidence>
<name>A0A2R5GGS2_9STRA</name>
<sequence length="214" mass="22612">MALPAFTKGRKVLAVAAASLVKQVAGSIAHTSREGEPPVLSAVGPASVNQAVKAVAIARSYLETDAMDLIVEVSRHNTGGEIKDLILFNLKKTPQAPRLAPDAFQNLKSAGSSSTSQLAGAIAKNVREAVNVKITAVGQNPVFRAVDGICYARRFLEDDGLDLDFQPEFTHVTFSNGTEANAMQFVVRPHPRGMPPLQPGVPPAAPQQPPTQAD</sequence>
<dbReference type="PANTHER" id="PTHR35331:SF1">
    <property type="entry name" value="STAGE V SPORULATION PROTEIN S"/>
    <property type="match status" value="1"/>
</dbReference>
<dbReference type="PANTHER" id="PTHR35331">
    <property type="entry name" value="STAGE V SPORULATION PROTEIN S"/>
    <property type="match status" value="1"/>
</dbReference>
<dbReference type="InterPro" id="IPR007347">
    <property type="entry name" value="SpoVS"/>
</dbReference>
<comment type="caution">
    <text evidence="2">The sequence shown here is derived from an EMBL/GenBank/DDBJ whole genome shotgun (WGS) entry which is preliminary data.</text>
</comment>
<dbReference type="Gene3D" id="3.30.110.20">
    <property type="entry name" value="Alba-like domain"/>
    <property type="match status" value="2"/>
</dbReference>
<gene>
    <name evidence="2" type="ORF">FCC1311_062972</name>
</gene>
<feature type="region of interest" description="Disordered" evidence="1">
    <location>
        <begin position="189"/>
        <end position="214"/>
    </location>
</feature>
<keyword evidence="3" id="KW-1185">Reference proteome</keyword>